<reference evidence="3 4" key="1">
    <citation type="submission" date="2020-05" db="EMBL/GenBank/DDBJ databases">
        <title>Vigna angularis (adzuki bean) Var. LongXiaoDou No. 4 denovo assembly.</title>
        <authorList>
            <person name="Xiang H."/>
        </authorList>
    </citation>
    <scope>NUCLEOTIDE SEQUENCE [LARGE SCALE GENOMIC DNA]</scope>
    <source>
        <tissue evidence="3">Leaf</tissue>
    </source>
</reference>
<accession>A0A8T0KCB0</accession>
<name>A0A8T0KCB0_PHAAN</name>
<dbReference type="EMBL" id="JABFOF010000005">
    <property type="protein sequence ID" value="KAG2397224.1"/>
    <property type="molecule type" value="Genomic_DNA"/>
</dbReference>
<evidence type="ECO:0000313" key="4">
    <source>
        <dbReference type="Proteomes" id="UP000743370"/>
    </source>
</evidence>
<sequence length="344" mass="37744">MASPSLAFEAHTCNMMEEVDSEEKMDSICCWFSHIALYKSNILNIFSVIFLHVDTFFGNPNSVVAPSLQIAVKHESAIFLSTEPERERFLAAKQSLYGNLDRVERGSRRRNRVRRVGEHRETHQTLVFDLLGVLLFPVLHACVDADEFDLTVGSLRRDGGLTSGGIPTTTMRGAIEGEDEDGKRKDNDMEYGAEGPVEGMRGREGRTVGHVIDSAPIWILRHNHHATLISRDQPLSSSISRGLFFSILYGDFLSTLGASICCKNGCTVVLPKRCLHHCRHFLGVAIIAATPLRFVQFLGAAFVPAILVFVVAAAVVAPAALTVALVLPVTYAIAKANPSLQFNL</sequence>
<evidence type="ECO:0000256" key="1">
    <source>
        <dbReference type="SAM" id="MobiDB-lite"/>
    </source>
</evidence>
<comment type="caution">
    <text evidence="3">The sequence shown here is derived from an EMBL/GenBank/DDBJ whole genome shotgun (WGS) entry which is preliminary data.</text>
</comment>
<evidence type="ECO:0000256" key="2">
    <source>
        <dbReference type="SAM" id="Phobius"/>
    </source>
</evidence>
<dbReference type="AlphaFoldDB" id="A0A8T0KCB0"/>
<evidence type="ECO:0000313" key="3">
    <source>
        <dbReference type="EMBL" id="KAG2397224.1"/>
    </source>
</evidence>
<keyword evidence="2" id="KW-0812">Transmembrane</keyword>
<keyword evidence="2" id="KW-0472">Membrane</keyword>
<organism evidence="3 4">
    <name type="scientific">Phaseolus angularis</name>
    <name type="common">Azuki bean</name>
    <name type="synonym">Vigna angularis</name>
    <dbReference type="NCBI Taxonomy" id="3914"/>
    <lineage>
        <taxon>Eukaryota</taxon>
        <taxon>Viridiplantae</taxon>
        <taxon>Streptophyta</taxon>
        <taxon>Embryophyta</taxon>
        <taxon>Tracheophyta</taxon>
        <taxon>Spermatophyta</taxon>
        <taxon>Magnoliopsida</taxon>
        <taxon>eudicotyledons</taxon>
        <taxon>Gunneridae</taxon>
        <taxon>Pentapetalae</taxon>
        <taxon>rosids</taxon>
        <taxon>fabids</taxon>
        <taxon>Fabales</taxon>
        <taxon>Fabaceae</taxon>
        <taxon>Papilionoideae</taxon>
        <taxon>50 kb inversion clade</taxon>
        <taxon>NPAAA clade</taxon>
        <taxon>indigoferoid/millettioid clade</taxon>
        <taxon>Phaseoleae</taxon>
        <taxon>Vigna</taxon>
    </lineage>
</organism>
<proteinExistence type="predicted"/>
<feature type="transmembrane region" description="Helical" evidence="2">
    <location>
        <begin position="305"/>
        <end position="334"/>
    </location>
</feature>
<gene>
    <name evidence="3" type="ORF">HKW66_Vig0145400</name>
</gene>
<feature type="region of interest" description="Disordered" evidence="1">
    <location>
        <begin position="178"/>
        <end position="202"/>
    </location>
</feature>
<protein>
    <submittedName>
        <fullName evidence="3">Uncharacterized protein</fullName>
    </submittedName>
</protein>
<dbReference type="Proteomes" id="UP000743370">
    <property type="component" value="Unassembled WGS sequence"/>
</dbReference>
<keyword evidence="2" id="KW-1133">Transmembrane helix</keyword>